<dbReference type="Pfam" id="PF00172">
    <property type="entry name" value="Zn_clus"/>
    <property type="match status" value="1"/>
</dbReference>
<dbReference type="InterPro" id="IPR001138">
    <property type="entry name" value="Zn2Cys6_DnaBD"/>
</dbReference>
<feature type="domain" description="Zn(2)-C6 fungal-type" evidence="5">
    <location>
        <begin position="21"/>
        <end position="51"/>
    </location>
</feature>
<dbReference type="GO" id="GO:0001228">
    <property type="term" value="F:DNA-binding transcription activator activity, RNA polymerase II-specific"/>
    <property type="evidence" value="ECO:0007669"/>
    <property type="project" value="TreeGrafter"/>
</dbReference>
<keyword evidence="3" id="KW-0804">Transcription</keyword>
<dbReference type="AlphaFoldDB" id="A0A3D8SB68"/>
<dbReference type="InterPro" id="IPR036864">
    <property type="entry name" value="Zn2-C6_fun-type_DNA-bd_sf"/>
</dbReference>
<dbReference type="PROSITE" id="PS50048">
    <property type="entry name" value="ZN2_CY6_FUNGAL_2"/>
    <property type="match status" value="1"/>
</dbReference>
<reference evidence="6 7" key="1">
    <citation type="journal article" date="2018" name="IMA Fungus">
        <title>IMA Genome-F 9: Draft genome sequence of Annulohypoxylon stygium, Aspergillus mulundensis, Berkeleyomyces basicola (syn. Thielaviopsis basicola), Ceratocystis smalleyi, two Cercospora beticola strains, Coleophoma cylindrospora, Fusarium fracticaudum, Phialophora cf. hyalina, and Morchella septimelata.</title>
        <authorList>
            <person name="Wingfield B.D."/>
            <person name="Bills G.F."/>
            <person name="Dong Y."/>
            <person name="Huang W."/>
            <person name="Nel W.J."/>
            <person name="Swalarsk-Parry B.S."/>
            <person name="Vaghefi N."/>
            <person name="Wilken P.M."/>
            <person name="An Z."/>
            <person name="de Beer Z.W."/>
            <person name="De Vos L."/>
            <person name="Chen L."/>
            <person name="Duong T.A."/>
            <person name="Gao Y."/>
            <person name="Hammerbacher A."/>
            <person name="Kikkert J.R."/>
            <person name="Li Y."/>
            <person name="Li H."/>
            <person name="Li K."/>
            <person name="Li Q."/>
            <person name="Liu X."/>
            <person name="Ma X."/>
            <person name="Naidoo K."/>
            <person name="Pethybridge S.J."/>
            <person name="Sun J."/>
            <person name="Steenkamp E.T."/>
            <person name="van der Nest M.A."/>
            <person name="van Wyk S."/>
            <person name="Wingfield M.J."/>
            <person name="Xiong C."/>
            <person name="Yue Q."/>
            <person name="Zhang X."/>
        </authorList>
    </citation>
    <scope>NUCLEOTIDE SEQUENCE [LARGE SCALE GENOMIC DNA]</scope>
    <source>
        <strain evidence="6 7">DSM 5745</strain>
    </source>
</reference>
<dbReference type="PROSITE" id="PS00463">
    <property type="entry name" value="ZN2_CY6_FUNGAL_1"/>
    <property type="match status" value="1"/>
</dbReference>
<evidence type="ECO:0000256" key="2">
    <source>
        <dbReference type="ARBA" id="ARBA00023125"/>
    </source>
</evidence>
<keyword evidence="4" id="KW-0539">Nucleus</keyword>
<protein>
    <recommendedName>
        <fullName evidence="5">Zn(2)-C6 fungal-type domain-containing protein</fullName>
    </recommendedName>
</protein>
<dbReference type="EMBL" id="PVWQ01000004">
    <property type="protein sequence ID" value="RDW83556.1"/>
    <property type="molecule type" value="Genomic_DNA"/>
</dbReference>
<dbReference type="OrthoDB" id="5350673at2759"/>
<dbReference type="SUPFAM" id="SSF57701">
    <property type="entry name" value="Zn2/Cys6 DNA-binding domain"/>
    <property type="match status" value="1"/>
</dbReference>
<dbReference type="STRING" id="1810919.A0A3D8SB68"/>
<dbReference type="InterPro" id="IPR053157">
    <property type="entry name" value="Sterol_Uptake_Regulator"/>
</dbReference>
<name>A0A3D8SB68_9EURO</name>
<dbReference type="GO" id="GO:0008270">
    <property type="term" value="F:zinc ion binding"/>
    <property type="evidence" value="ECO:0007669"/>
    <property type="project" value="InterPro"/>
</dbReference>
<evidence type="ECO:0000256" key="4">
    <source>
        <dbReference type="ARBA" id="ARBA00023242"/>
    </source>
</evidence>
<dbReference type="Proteomes" id="UP000256690">
    <property type="component" value="Unassembled WGS sequence"/>
</dbReference>
<accession>A0A3D8SB68</accession>
<dbReference type="Gene3D" id="4.10.240.10">
    <property type="entry name" value="Zn(2)-C6 fungal-type DNA-binding domain"/>
    <property type="match status" value="1"/>
</dbReference>
<evidence type="ECO:0000256" key="3">
    <source>
        <dbReference type="ARBA" id="ARBA00023163"/>
    </source>
</evidence>
<dbReference type="CDD" id="cd00067">
    <property type="entry name" value="GAL4"/>
    <property type="match status" value="1"/>
</dbReference>
<keyword evidence="7" id="KW-1185">Reference proteome</keyword>
<dbReference type="SMART" id="SM00066">
    <property type="entry name" value="GAL4"/>
    <property type="match status" value="1"/>
</dbReference>
<gene>
    <name evidence="6" type="ORF">DSM5745_03882</name>
</gene>
<evidence type="ECO:0000313" key="6">
    <source>
        <dbReference type="EMBL" id="RDW83556.1"/>
    </source>
</evidence>
<evidence type="ECO:0000259" key="5">
    <source>
        <dbReference type="PROSITE" id="PS50048"/>
    </source>
</evidence>
<comment type="caution">
    <text evidence="6">The sequence shown here is derived from an EMBL/GenBank/DDBJ whole genome shotgun (WGS) entry which is preliminary data.</text>
</comment>
<dbReference type="PANTHER" id="PTHR47784:SF5">
    <property type="entry name" value="STEROL UPTAKE CONTROL PROTEIN 2"/>
    <property type="match status" value="1"/>
</dbReference>
<dbReference type="PANTHER" id="PTHR47784">
    <property type="entry name" value="STEROL UPTAKE CONTROL PROTEIN 2"/>
    <property type="match status" value="1"/>
</dbReference>
<keyword evidence="1" id="KW-0805">Transcription regulation</keyword>
<dbReference type="GO" id="GO:0003677">
    <property type="term" value="F:DNA binding"/>
    <property type="evidence" value="ECO:0007669"/>
    <property type="project" value="UniProtKB-KW"/>
</dbReference>
<dbReference type="RefSeq" id="XP_026604894.1">
    <property type="nucleotide sequence ID" value="XM_026745898.1"/>
</dbReference>
<evidence type="ECO:0000256" key="1">
    <source>
        <dbReference type="ARBA" id="ARBA00023015"/>
    </source>
</evidence>
<organism evidence="6 7">
    <name type="scientific">Aspergillus mulundensis</name>
    <dbReference type="NCBI Taxonomy" id="1810919"/>
    <lineage>
        <taxon>Eukaryota</taxon>
        <taxon>Fungi</taxon>
        <taxon>Dikarya</taxon>
        <taxon>Ascomycota</taxon>
        <taxon>Pezizomycotina</taxon>
        <taxon>Eurotiomycetes</taxon>
        <taxon>Eurotiomycetidae</taxon>
        <taxon>Eurotiales</taxon>
        <taxon>Aspergillaceae</taxon>
        <taxon>Aspergillus</taxon>
        <taxon>Aspergillus subgen. Nidulantes</taxon>
    </lineage>
</organism>
<dbReference type="GeneID" id="38114252"/>
<evidence type="ECO:0000313" key="7">
    <source>
        <dbReference type="Proteomes" id="UP000256690"/>
    </source>
</evidence>
<keyword evidence="2" id="KW-0238">DNA-binding</keyword>
<sequence>MADIVPPSKKGRKFHHKSRYGCLPCKQRRIKCDEVKPICGNCVQRGIDCPLRYFGRPTSQRLSALRRPSNPSTPPLLGWIPTLISATGTNHSFCRRNTRDLELYCHFQVHTAGSFSHLPRIERLWREGLPQLAASFPFIGHGLLSLAYIHLASLSRTPSRTLLAESAFHVNQALPEYLEALKNITEENAGALFGFAMFVSLWTMANVSEECGALLQEARNLPYKRIEAVKGLAMNAARLAHAQKHIFSIFWRYQRWISNSLLYPAIQRYSAPMLGEPSTSWIRIEDGRLATLSRLWEENPGMPLTHSQALSAALGTLRETFSMVTQLTVPAPASHEHGRVESPGVDLTEIHQRLSSGRLDDVPSVFTWFIRLTPDFGRLMEQGNVYAMVVLAHYAILLDRACHDRWWIHELPHRLVAMAELALGPDRRGWVAWPLMVVGSNDTSNMSRQPGRSLLTGLS</sequence>
<proteinExistence type="predicted"/>